<dbReference type="SUPFAM" id="SSF53098">
    <property type="entry name" value="Ribonuclease H-like"/>
    <property type="match status" value="1"/>
</dbReference>
<sequence length="613" mass="70654">MDKNKVFQIFNFKSNKNEVLCKNNELCTNIKPFKPQEALENNSVAEVDPDDPLVLPDVQKLPSEVNDIGDISTGLIRPRYRHIQKLFLANKTGDFHLHCLMVFLGLNTVFKRMLCFAIHVECLELVGQKILLFPKGLEIWKKISGSISKTSKFNSKSKLEIHATTKQHIINSEKWVSYTQNLKSGSVYTQMASAYHEKILKNRAYIKNLIDIVLYLGRQGLAFRAHNEEKTSINQGNFKEACVLLSKCNEEFSTIFNEKTLYTSWSIQNDLINISAQMIKNTIVNELTEIGFCSVICDKARCFRQEQMSICVHYAKNLNVYERFLGFINVSENQNADALATAMVNFFEINNINVPIVAQAMMMLMLCWVNSMEYNKKLNRNTRMLYILIVWHIDTRIVFNCLKTLYVYFSHLANDAKFTEIQVKLGIKKTSLTRLSDTRWNCRVRNCVAVKLNFKAIVTLLNDEINSSTNKDVVQAMGIMTLINKPSFIANLLILEEILQIINILSTQLQKKDATLGSAATLIEGVIKTFESLRTEVEFHNIWEKIINFTKINNIITDFPGPNSNTNKRQRQSTSNLEHFHVFATTSSEQKYQNEFNQLKGYWRTHYYQIIDT</sequence>
<gene>
    <name evidence="2" type="ORF">CINCED_3A005414</name>
</gene>
<dbReference type="Pfam" id="PF14291">
    <property type="entry name" value="DUF4371"/>
    <property type="match status" value="1"/>
</dbReference>
<protein>
    <recommendedName>
        <fullName evidence="1">DUF4371 domain-containing protein</fullName>
    </recommendedName>
</protein>
<dbReference type="EMBL" id="CABPRJ010002401">
    <property type="protein sequence ID" value="VVC45405.1"/>
    <property type="molecule type" value="Genomic_DNA"/>
</dbReference>
<dbReference type="OrthoDB" id="7203715at2759"/>
<keyword evidence="3" id="KW-1185">Reference proteome</keyword>
<dbReference type="InterPro" id="IPR025398">
    <property type="entry name" value="DUF4371"/>
</dbReference>
<dbReference type="PANTHER" id="PTHR45749:SF21">
    <property type="entry name" value="DUF4371 DOMAIN-CONTAINING PROTEIN"/>
    <property type="match status" value="1"/>
</dbReference>
<dbReference type="InterPro" id="IPR012337">
    <property type="entry name" value="RNaseH-like_sf"/>
</dbReference>
<dbReference type="AlphaFoldDB" id="A0A5E4NNL8"/>
<evidence type="ECO:0000313" key="2">
    <source>
        <dbReference type="EMBL" id="VVC45405.1"/>
    </source>
</evidence>
<proteinExistence type="predicted"/>
<organism evidence="2 3">
    <name type="scientific">Cinara cedri</name>
    <dbReference type="NCBI Taxonomy" id="506608"/>
    <lineage>
        <taxon>Eukaryota</taxon>
        <taxon>Metazoa</taxon>
        <taxon>Ecdysozoa</taxon>
        <taxon>Arthropoda</taxon>
        <taxon>Hexapoda</taxon>
        <taxon>Insecta</taxon>
        <taxon>Pterygota</taxon>
        <taxon>Neoptera</taxon>
        <taxon>Paraneoptera</taxon>
        <taxon>Hemiptera</taxon>
        <taxon>Sternorrhyncha</taxon>
        <taxon>Aphidomorpha</taxon>
        <taxon>Aphidoidea</taxon>
        <taxon>Aphididae</taxon>
        <taxon>Lachninae</taxon>
        <taxon>Cinara</taxon>
    </lineage>
</organism>
<dbReference type="PANTHER" id="PTHR45749">
    <property type="match status" value="1"/>
</dbReference>
<evidence type="ECO:0000259" key="1">
    <source>
        <dbReference type="Pfam" id="PF14291"/>
    </source>
</evidence>
<reference evidence="2 3" key="1">
    <citation type="submission" date="2019-08" db="EMBL/GenBank/DDBJ databases">
        <authorList>
            <person name="Alioto T."/>
            <person name="Alioto T."/>
            <person name="Gomez Garrido J."/>
        </authorList>
    </citation>
    <scope>NUCLEOTIDE SEQUENCE [LARGE SCALE GENOMIC DNA]</scope>
</reference>
<accession>A0A5E4NNL8</accession>
<dbReference type="Proteomes" id="UP000325440">
    <property type="component" value="Unassembled WGS sequence"/>
</dbReference>
<feature type="domain" description="DUF4371" evidence="1">
    <location>
        <begin position="200"/>
        <end position="343"/>
    </location>
</feature>
<name>A0A5E4NNL8_9HEMI</name>
<evidence type="ECO:0000313" key="3">
    <source>
        <dbReference type="Proteomes" id="UP000325440"/>
    </source>
</evidence>